<dbReference type="SUPFAM" id="SSF51621">
    <property type="entry name" value="Phosphoenolpyruvate/pyruvate domain"/>
    <property type="match status" value="1"/>
</dbReference>
<dbReference type="InterPro" id="IPR040442">
    <property type="entry name" value="Pyrv_kinase-like_dom_sf"/>
</dbReference>
<proteinExistence type="inferred from homology"/>
<evidence type="ECO:0000313" key="6">
    <source>
        <dbReference type="Proteomes" id="UP000283523"/>
    </source>
</evidence>
<dbReference type="GO" id="GO:0005737">
    <property type="term" value="C:cytoplasm"/>
    <property type="evidence" value="ECO:0007669"/>
    <property type="project" value="TreeGrafter"/>
</dbReference>
<dbReference type="EMBL" id="QXED01000002">
    <property type="protein sequence ID" value="RIV25356.1"/>
    <property type="molecule type" value="Genomic_DNA"/>
</dbReference>
<dbReference type="OrthoDB" id="86160at2"/>
<dbReference type="PANTHER" id="PTHR30502">
    <property type="entry name" value="2-KETO-3-DEOXY-L-RHAMNONATE ALDOLASE"/>
    <property type="match status" value="1"/>
</dbReference>
<gene>
    <name evidence="5" type="ORF">DYU11_08620</name>
</gene>
<comment type="similarity">
    <text evidence="1">Belongs to the HpcH/HpaI aldolase family.</text>
</comment>
<keyword evidence="2" id="KW-0479">Metal-binding</keyword>
<sequence length="259" mass="27264">MKENLVKQKLINKQPVLGVLSNSADPTIAELCGFSDLDFYMIDGEHSPVTTSQVQEIVRACETSGITALARVRSGDPKLILQFLDAGVMGVMIPGVTSVAEVEALVQAVKYPPMGNRGLGPVRAADYLLGTMGQGEYVQFANEQTLLLPQIETVEAVNNLEALCQVPGIDGFVVGPRDLAMSMGYYDGPANSEVRKAIAGIVETVLKAGLVIGTTAATGDQARALIDRGVLFCLNSVAGLLRSAAGEYLKGKEPAGQPS</sequence>
<dbReference type="Gene3D" id="3.20.20.60">
    <property type="entry name" value="Phosphoenolpyruvate-binding domains"/>
    <property type="match status" value="1"/>
</dbReference>
<keyword evidence="6" id="KW-1185">Reference proteome</keyword>
<evidence type="ECO:0000259" key="4">
    <source>
        <dbReference type="Pfam" id="PF03328"/>
    </source>
</evidence>
<organism evidence="5 6">
    <name type="scientific">Fibrisoma montanum</name>
    <dbReference type="NCBI Taxonomy" id="2305895"/>
    <lineage>
        <taxon>Bacteria</taxon>
        <taxon>Pseudomonadati</taxon>
        <taxon>Bacteroidota</taxon>
        <taxon>Cytophagia</taxon>
        <taxon>Cytophagales</taxon>
        <taxon>Spirosomataceae</taxon>
        <taxon>Fibrisoma</taxon>
    </lineage>
</organism>
<evidence type="ECO:0000256" key="3">
    <source>
        <dbReference type="ARBA" id="ARBA00023239"/>
    </source>
</evidence>
<dbReference type="Pfam" id="PF03328">
    <property type="entry name" value="HpcH_HpaI"/>
    <property type="match status" value="1"/>
</dbReference>
<name>A0A418MF07_9BACT</name>
<evidence type="ECO:0000256" key="2">
    <source>
        <dbReference type="ARBA" id="ARBA00022723"/>
    </source>
</evidence>
<keyword evidence="3" id="KW-0456">Lyase</keyword>
<dbReference type="PANTHER" id="PTHR30502:SF0">
    <property type="entry name" value="PHOSPHOENOLPYRUVATE CARBOXYLASE FAMILY PROTEIN"/>
    <property type="match status" value="1"/>
</dbReference>
<comment type="caution">
    <text evidence="5">The sequence shown here is derived from an EMBL/GenBank/DDBJ whole genome shotgun (WGS) entry which is preliminary data.</text>
</comment>
<evidence type="ECO:0000313" key="5">
    <source>
        <dbReference type="EMBL" id="RIV25356.1"/>
    </source>
</evidence>
<dbReference type="InterPro" id="IPR050251">
    <property type="entry name" value="HpcH-HpaI_aldolase"/>
</dbReference>
<evidence type="ECO:0000256" key="1">
    <source>
        <dbReference type="ARBA" id="ARBA00005568"/>
    </source>
</evidence>
<dbReference type="RefSeq" id="WP_119667240.1">
    <property type="nucleotide sequence ID" value="NZ_QXED01000002.1"/>
</dbReference>
<dbReference type="Proteomes" id="UP000283523">
    <property type="component" value="Unassembled WGS sequence"/>
</dbReference>
<reference evidence="5 6" key="1">
    <citation type="submission" date="2018-08" db="EMBL/GenBank/DDBJ databases">
        <title>Fibrisoma montanum sp. nov., isolated from Danxia mountain soil.</title>
        <authorList>
            <person name="Huang Y."/>
        </authorList>
    </citation>
    <scope>NUCLEOTIDE SEQUENCE [LARGE SCALE GENOMIC DNA]</scope>
    <source>
        <strain evidence="5 6">HYT19</strain>
    </source>
</reference>
<protein>
    <submittedName>
        <fullName evidence="5">Host specificity protein</fullName>
    </submittedName>
</protein>
<accession>A0A418MF07</accession>
<dbReference type="InterPro" id="IPR005000">
    <property type="entry name" value="Aldolase/citrate-lyase_domain"/>
</dbReference>
<dbReference type="GO" id="GO:0016832">
    <property type="term" value="F:aldehyde-lyase activity"/>
    <property type="evidence" value="ECO:0007669"/>
    <property type="project" value="TreeGrafter"/>
</dbReference>
<dbReference type="AlphaFoldDB" id="A0A418MF07"/>
<feature type="domain" description="HpcH/HpaI aldolase/citrate lyase" evidence="4">
    <location>
        <begin position="19"/>
        <end position="233"/>
    </location>
</feature>
<dbReference type="GO" id="GO:0046872">
    <property type="term" value="F:metal ion binding"/>
    <property type="evidence" value="ECO:0007669"/>
    <property type="project" value="UniProtKB-KW"/>
</dbReference>
<dbReference type="InterPro" id="IPR015813">
    <property type="entry name" value="Pyrv/PenolPyrv_kinase-like_dom"/>
</dbReference>